<dbReference type="EMBL" id="CP147247">
    <property type="protein sequence ID" value="WYJ89547.1"/>
    <property type="molecule type" value="Genomic_DNA"/>
</dbReference>
<dbReference type="InterPro" id="IPR036249">
    <property type="entry name" value="Thioredoxin-like_sf"/>
</dbReference>
<gene>
    <name evidence="5" type="ORF">A5888_001269</name>
    <name evidence="4" type="ORF">A5888_003235</name>
</gene>
<evidence type="ECO:0000313" key="4">
    <source>
        <dbReference type="EMBL" id="OTP12657.1"/>
    </source>
</evidence>
<proteinExistence type="inferred from homology"/>
<dbReference type="PANTHER" id="PTHR30041">
    <property type="entry name" value="ARSENATE REDUCTASE"/>
    <property type="match status" value="1"/>
</dbReference>
<evidence type="ECO:0000256" key="2">
    <source>
        <dbReference type="ARBA" id="ARBA00023284"/>
    </source>
</evidence>
<dbReference type="CDD" id="cd03036">
    <property type="entry name" value="ArsC_like"/>
    <property type="match status" value="1"/>
</dbReference>
<dbReference type="AlphaFoldDB" id="A0A242K3W2"/>
<protein>
    <submittedName>
        <fullName evidence="5">Arsenate reductase</fullName>
    </submittedName>
</protein>
<keyword evidence="2" id="KW-0676">Redox-active center</keyword>
<sequence>MYTFFWYPKCSTCKKAKAWLDAAGAEYEIVDMIETPPTKEQLTQWMDESPLPIRRFFNTSGGHYREQNLKDIVNDFSVEEASERLSKDGMLNKRPILIKDGHFISNGFKESDYEGAFKK</sequence>
<comment type="similarity">
    <text evidence="3">Belongs to the ArsC family.</text>
</comment>
<reference evidence="5" key="3">
    <citation type="submission" date="2024-03" db="EMBL/GenBank/DDBJ databases">
        <title>The Genome Sequence of Enterococcus sp. DIV0242b.</title>
        <authorList>
            <consortium name="The Broad Institute Genomics Platform"/>
            <consortium name="The Broad Institute Microbial Omics Core"/>
            <consortium name="The Broad Institute Genomic Center for Infectious Diseases"/>
            <person name="Earl A."/>
            <person name="Manson A."/>
            <person name="Gilmore M."/>
            <person name="Schwartman J."/>
            <person name="Shea T."/>
            <person name="Abouelleil A."/>
            <person name="Cao P."/>
            <person name="Chapman S."/>
            <person name="Cusick C."/>
            <person name="Young S."/>
            <person name="Neafsey D."/>
            <person name="Nusbaum C."/>
            <person name="Birren B."/>
        </authorList>
    </citation>
    <scope>NUCLEOTIDE SEQUENCE</scope>
    <source>
        <strain evidence="5">9E7_DIV0242</strain>
    </source>
</reference>
<reference evidence="4" key="1">
    <citation type="submission" date="2017-05" db="EMBL/GenBank/DDBJ databases">
        <title>The Genome Sequence of Enterococcus sp. 9E7_DIV0242.</title>
        <authorList>
            <consortium name="The Broad Institute Genomics Platform"/>
            <consortium name="The Broad Institute Genomic Center for Infectious Diseases"/>
            <person name="Earl A."/>
            <person name="Manson A."/>
            <person name="Schwartman J."/>
            <person name="Gilmore M."/>
            <person name="Abouelleil A."/>
            <person name="Cao P."/>
            <person name="Chapman S."/>
            <person name="Cusick C."/>
            <person name="Shea T."/>
            <person name="Young S."/>
            <person name="Neafsey D."/>
            <person name="Nusbaum C."/>
            <person name="Birren B."/>
        </authorList>
    </citation>
    <scope>NUCLEOTIDE SEQUENCE [LARGE SCALE GENOMIC DNA]</scope>
    <source>
        <strain evidence="4">9E7_DIV0242</strain>
    </source>
</reference>
<name>A0A242K3W2_9ENTE</name>
<evidence type="ECO:0000313" key="6">
    <source>
        <dbReference type="Proteomes" id="UP000195141"/>
    </source>
</evidence>
<accession>A0A242K3W2</accession>
<dbReference type="EMBL" id="NGMM01000006">
    <property type="protein sequence ID" value="OTP12657.1"/>
    <property type="molecule type" value="Genomic_DNA"/>
</dbReference>
<dbReference type="PANTHER" id="PTHR30041:SF8">
    <property type="entry name" value="PROTEIN YFFB"/>
    <property type="match status" value="1"/>
</dbReference>
<dbReference type="RefSeq" id="WP_170924852.1">
    <property type="nucleotide sequence ID" value="NZ_CP147247.1"/>
</dbReference>
<dbReference type="SUPFAM" id="SSF52833">
    <property type="entry name" value="Thioredoxin-like"/>
    <property type="match status" value="1"/>
</dbReference>
<dbReference type="InterPro" id="IPR006504">
    <property type="entry name" value="Tscrpt_reg_Spx/MgsR"/>
</dbReference>
<dbReference type="Pfam" id="PF03960">
    <property type="entry name" value="ArsC"/>
    <property type="match status" value="1"/>
</dbReference>
<dbReference type="InterPro" id="IPR006660">
    <property type="entry name" value="Arsenate_reductase-like"/>
</dbReference>
<keyword evidence="1" id="KW-1015">Disulfide bond</keyword>
<dbReference type="Proteomes" id="UP000195141">
    <property type="component" value="Chromosome"/>
</dbReference>
<reference evidence="5" key="2">
    <citation type="submission" date="2017-05" db="EMBL/GenBank/DDBJ databases">
        <authorList>
            <consortium name="The Broad Institute Genomics Platform"/>
            <consortium name="The Broad Institute Genomic Center for Infectious Diseases"/>
            <person name="Earl A."/>
            <person name="Manson A."/>
            <person name="Schwartman J."/>
            <person name="Gilmore M."/>
            <person name="Abouelleil A."/>
            <person name="Cao P."/>
            <person name="Chapman S."/>
            <person name="Cusick C."/>
            <person name="Shea T."/>
            <person name="Young S."/>
            <person name="Neafsey D."/>
            <person name="Nusbaum C."/>
            <person name="Birren B."/>
        </authorList>
    </citation>
    <scope>NUCLEOTIDE SEQUENCE</scope>
    <source>
        <strain evidence="5">9E7_DIV0242</strain>
    </source>
</reference>
<keyword evidence="6" id="KW-1185">Reference proteome</keyword>
<evidence type="ECO:0000313" key="5">
    <source>
        <dbReference type="EMBL" id="WYJ89547.1"/>
    </source>
</evidence>
<dbReference type="Gene3D" id="3.40.30.10">
    <property type="entry name" value="Glutaredoxin"/>
    <property type="match status" value="1"/>
</dbReference>
<evidence type="ECO:0000256" key="3">
    <source>
        <dbReference type="PROSITE-ProRule" id="PRU01282"/>
    </source>
</evidence>
<evidence type="ECO:0000256" key="1">
    <source>
        <dbReference type="ARBA" id="ARBA00023157"/>
    </source>
</evidence>
<dbReference type="PROSITE" id="PS51353">
    <property type="entry name" value="ARSC"/>
    <property type="match status" value="1"/>
</dbReference>
<organism evidence="4">
    <name type="scientific">Candidatus Enterococcus clewellii</name>
    <dbReference type="NCBI Taxonomy" id="1834193"/>
    <lineage>
        <taxon>Bacteria</taxon>
        <taxon>Bacillati</taxon>
        <taxon>Bacillota</taxon>
        <taxon>Bacilli</taxon>
        <taxon>Lactobacillales</taxon>
        <taxon>Enterococcaceae</taxon>
        <taxon>Enterococcus</taxon>
    </lineage>
</organism>
<dbReference type="NCBIfam" id="TIGR01617">
    <property type="entry name" value="arsC_related"/>
    <property type="match status" value="1"/>
</dbReference>